<dbReference type="Pfam" id="PF18701">
    <property type="entry name" value="DUF5641"/>
    <property type="match status" value="1"/>
</dbReference>
<dbReference type="Proteomes" id="UP001174136">
    <property type="component" value="Unassembled WGS sequence"/>
</dbReference>
<protein>
    <recommendedName>
        <fullName evidence="1">Integrase catalytic domain-containing protein</fullName>
    </recommendedName>
</protein>
<proteinExistence type="predicted"/>
<dbReference type="Gene3D" id="3.30.420.10">
    <property type="entry name" value="Ribonuclease H-like superfamily/Ribonuclease H"/>
    <property type="match status" value="1"/>
</dbReference>
<name>A0AA47MF87_MERPO</name>
<dbReference type="EMBL" id="JAOPHQ010004549">
    <property type="protein sequence ID" value="KAK0139213.1"/>
    <property type="molecule type" value="Genomic_DNA"/>
</dbReference>
<keyword evidence="3" id="KW-1185">Reference proteome</keyword>
<accession>A0AA47MF87</accession>
<sequence>MTTDAFMNALRTFIAIRGPVRQLRCDQGTNFMGARRVFSDLIKGMDQERQRAIGCEFVMNVPSASHMGGVWERQIRTIRSILTVMLDQSASRLDTTTLRTFLYETMAIINSRPLSVEHLHDPTGPEPLTPNHILTMKSSVILPPPGQFCKEDLYLNKRWKRVQFLANEFWQRWKKEYLLNLQQRQKWQKPKRNSQVDDIVIVQDDSSPRNEWKLARVAEVYPSADGMVRKIKLLVSGTTLDKGKPHTKPIHLDRPIHKPIPSHAPFTPHRATFPSPTIILTPKLCSPSPHPGMSNNLDMHHQQWRRVQHLGNTFCERCTLQSSSKWNDSHPNTKSISI</sequence>
<dbReference type="AlphaFoldDB" id="A0AA47MF87"/>
<dbReference type="InterPro" id="IPR001584">
    <property type="entry name" value="Integrase_cat-core"/>
</dbReference>
<evidence type="ECO:0000259" key="1">
    <source>
        <dbReference type="PROSITE" id="PS50994"/>
    </source>
</evidence>
<reference evidence="2" key="1">
    <citation type="journal article" date="2023" name="Front. Mar. Sci.">
        <title>A new Merluccius polli reference genome to investigate the effects of global change in West African waters.</title>
        <authorList>
            <person name="Mateo J.L."/>
            <person name="Blanco-Fernandez C."/>
            <person name="Garcia-Vazquez E."/>
            <person name="Machado-Schiaffino G."/>
        </authorList>
    </citation>
    <scope>NUCLEOTIDE SEQUENCE</scope>
    <source>
        <strain evidence="2">C29</strain>
        <tissue evidence="2">Fin</tissue>
    </source>
</reference>
<evidence type="ECO:0000313" key="3">
    <source>
        <dbReference type="Proteomes" id="UP001174136"/>
    </source>
</evidence>
<dbReference type="InterPro" id="IPR012337">
    <property type="entry name" value="RNaseH-like_sf"/>
</dbReference>
<feature type="domain" description="Integrase catalytic" evidence="1">
    <location>
        <begin position="1"/>
        <end position="135"/>
    </location>
</feature>
<dbReference type="PROSITE" id="PS50994">
    <property type="entry name" value="INTEGRASE"/>
    <property type="match status" value="1"/>
</dbReference>
<dbReference type="GO" id="GO:0003676">
    <property type="term" value="F:nucleic acid binding"/>
    <property type="evidence" value="ECO:0007669"/>
    <property type="project" value="InterPro"/>
</dbReference>
<dbReference type="SUPFAM" id="SSF53098">
    <property type="entry name" value="Ribonuclease H-like"/>
    <property type="match status" value="1"/>
</dbReference>
<dbReference type="InterPro" id="IPR040676">
    <property type="entry name" value="DUF5641"/>
</dbReference>
<organism evidence="2 3">
    <name type="scientific">Merluccius polli</name>
    <name type="common">Benguela hake</name>
    <name type="synonym">Merluccius cadenati</name>
    <dbReference type="NCBI Taxonomy" id="89951"/>
    <lineage>
        <taxon>Eukaryota</taxon>
        <taxon>Metazoa</taxon>
        <taxon>Chordata</taxon>
        <taxon>Craniata</taxon>
        <taxon>Vertebrata</taxon>
        <taxon>Euteleostomi</taxon>
        <taxon>Actinopterygii</taxon>
        <taxon>Neopterygii</taxon>
        <taxon>Teleostei</taxon>
        <taxon>Neoteleostei</taxon>
        <taxon>Acanthomorphata</taxon>
        <taxon>Zeiogadaria</taxon>
        <taxon>Gadariae</taxon>
        <taxon>Gadiformes</taxon>
        <taxon>Gadoidei</taxon>
        <taxon>Merlucciidae</taxon>
        <taxon>Merluccius</taxon>
    </lineage>
</organism>
<dbReference type="PANTHER" id="PTHR47331">
    <property type="entry name" value="PHD-TYPE DOMAIN-CONTAINING PROTEIN"/>
    <property type="match status" value="1"/>
</dbReference>
<gene>
    <name evidence="2" type="ORF">N1851_024140</name>
</gene>
<dbReference type="GO" id="GO:0015074">
    <property type="term" value="P:DNA integration"/>
    <property type="evidence" value="ECO:0007669"/>
    <property type="project" value="InterPro"/>
</dbReference>
<dbReference type="InterPro" id="IPR036397">
    <property type="entry name" value="RNaseH_sf"/>
</dbReference>
<evidence type="ECO:0000313" key="2">
    <source>
        <dbReference type="EMBL" id="KAK0139213.1"/>
    </source>
</evidence>
<comment type="caution">
    <text evidence="2">The sequence shown here is derived from an EMBL/GenBank/DDBJ whole genome shotgun (WGS) entry which is preliminary data.</text>
</comment>
<dbReference type="PANTHER" id="PTHR47331:SF5">
    <property type="entry name" value="RIBONUCLEASE H"/>
    <property type="match status" value="1"/>
</dbReference>